<organism evidence="4 5">
    <name type="scientific">Cohnella herbarum</name>
    <dbReference type="NCBI Taxonomy" id="2728023"/>
    <lineage>
        <taxon>Bacteria</taxon>
        <taxon>Bacillati</taxon>
        <taxon>Bacillota</taxon>
        <taxon>Bacilli</taxon>
        <taxon>Bacillales</taxon>
        <taxon>Paenibacillaceae</taxon>
        <taxon>Cohnella</taxon>
    </lineage>
</organism>
<dbReference type="GO" id="GO:0016758">
    <property type="term" value="F:hexosyltransferase activity"/>
    <property type="evidence" value="ECO:0007669"/>
    <property type="project" value="UniProtKB-ARBA"/>
</dbReference>
<dbReference type="Gene3D" id="3.40.50.720">
    <property type="entry name" value="NAD(P)-binding Rossmann-like Domain"/>
    <property type="match status" value="1"/>
</dbReference>
<dbReference type="CDD" id="cd00761">
    <property type="entry name" value="Glyco_tranf_GTA_type"/>
    <property type="match status" value="1"/>
</dbReference>
<dbReference type="PANTHER" id="PTHR22916:SF3">
    <property type="entry name" value="UDP-GLCNAC:BETAGAL BETA-1,3-N-ACETYLGLUCOSAMINYLTRANSFERASE-LIKE PROTEIN 1"/>
    <property type="match status" value="1"/>
</dbReference>
<protein>
    <submittedName>
        <fullName evidence="4">Glycosyltransferase</fullName>
    </submittedName>
</protein>
<dbReference type="InterPro" id="IPR001173">
    <property type="entry name" value="Glyco_trans_2-like"/>
</dbReference>
<evidence type="ECO:0000259" key="3">
    <source>
        <dbReference type="Pfam" id="PF08484"/>
    </source>
</evidence>
<name>A0A7Z2VLC5_9BACL</name>
<dbReference type="InterPro" id="IPR029044">
    <property type="entry name" value="Nucleotide-diphossugar_trans"/>
</dbReference>
<dbReference type="KEGG" id="cheb:HH215_19900"/>
<feature type="domain" description="Glycosyltransferase 2-like" evidence="2">
    <location>
        <begin position="9"/>
        <end position="134"/>
    </location>
</feature>
<evidence type="ECO:0000256" key="1">
    <source>
        <dbReference type="ARBA" id="ARBA00006739"/>
    </source>
</evidence>
<dbReference type="PANTHER" id="PTHR22916">
    <property type="entry name" value="GLYCOSYLTRANSFERASE"/>
    <property type="match status" value="1"/>
</dbReference>
<keyword evidence="4" id="KW-0808">Transferase</keyword>
<evidence type="ECO:0000259" key="2">
    <source>
        <dbReference type="Pfam" id="PF00535"/>
    </source>
</evidence>
<reference evidence="4 5" key="1">
    <citation type="submission" date="2020-04" db="EMBL/GenBank/DDBJ databases">
        <title>Genome sequencing of novel species.</title>
        <authorList>
            <person name="Heo J."/>
            <person name="Kim S.-J."/>
            <person name="Kim J.-S."/>
            <person name="Hong S.-B."/>
            <person name="Kwon S.-W."/>
        </authorList>
    </citation>
    <scope>NUCLEOTIDE SEQUENCE [LARGE SCALE GENOMIC DNA]</scope>
    <source>
        <strain evidence="4 5">MFER-1</strain>
    </source>
</reference>
<dbReference type="EMBL" id="CP051680">
    <property type="protein sequence ID" value="QJD85213.1"/>
    <property type="molecule type" value="Genomic_DNA"/>
</dbReference>
<dbReference type="Gene3D" id="3.90.550.10">
    <property type="entry name" value="Spore Coat Polysaccharide Biosynthesis Protein SpsA, Chain A"/>
    <property type="match status" value="1"/>
</dbReference>
<evidence type="ECO:0000313" key="5">
    <source>
        <dbReference type="Proteomes" id="UP000502248"/>
    </source>
</evidence>
<dbReference type="Pfam" id="PF00535">
    <property type="entry name" value="Glycos_transf_2"/>
    <property type="match status" value="1"/>
</dbReference>
<feature type="domain" description="C-methyltransferase" evidence="3">
    <location>
        <begin position="353"/>
        <end position="439"/>
    </location>
</feature>
<evidence type="ECO:0000313" key="4">
    <source>
        <dbReference type="EMBL" id="QJD85213.1"/>
    </source>
</evidence>
<dbReference type="Pfam" id="PF08484">
    <property type="entry name" value="Methyltransf_14"/>
    <property type="match status" value="1"/>
</dbReference>
<dbReference type="SUPFAM" id="SSF53448">
    <property type="entry name" value="Nucleotide-diphospho-sugar transferases"/>
    <property type="match status" value="1"/>
</dbReference>
<comment type="similarity">
    <text evidence="1">Belongs to the glycosyltransferase 2 family.</text>
</comment>
<gene>
    <name evidence="4" type="ORF">HH215_19900</name>
</gene>
<dbReference type="Proteomes" id="UP000502248">
    <property type="component" value="Chromosome"/>
</dbReference>
<dbReference type="AlphaFoldDB" id="A0A7Z2VLC5"/>
<sequence length="459" mass="53288">MLSSTPQFSIILPTRNRSFIVEKAIQSVIYQTCEDWELIIVDNDVDNKTYEVVQSYISDKIKYIRTGNLPMHENWERGLQVATGNYITVLQDKAHYSPQAFEVIDSIIKQSKQASIFVWGYAFNEESFPPQVDSINTFEFTTSEIIQLFLNEDLNSINPILPKMIFSCCHRSILKYTNEIHQDFFQPLSPDYTSMFTQLSYFDRLIFIDTQLIHFNDQFSSGKNFAQKKFNTIDTEDFIALTLNGRFETCFQKSGVKLNTAYNSLLSDFNDVKTKYSGNLGPFQVNNIHVYKDAINQIYELKNCGVNMDSERLQLEKELNKVPGFIRQLVIQYEAQVQLKYQKPQFEFTTAFIIEMLHCLLSFDQKIAIWGAGDTTRFVLSYLQENKRIQFIVDSDTSKQNQTLMDIPVRAPRLLKEHAVDIVFVSTLKWQNEVKEEIQAMNLGCKILTPSNIKDFIKI</sequence>
<dbReference type="InterPro" id="IPR013691">
    <property type="entry name" value="MeTrfase_14"/>
</dbReference>
<proteinExistence type="inferred from homology"/>
<dbReference type="RefSeq" id="WP_169281478.1">
    <property type="nucleotide sequence ID" value="NZ_CP051680.1"/>
</dbReference>
<keyword evidence="5" id="KW-1185">Reference proteome</keyword>
<accession>A0A7Z2VLC5</accession>